<dbReference type="Proteomes" id="UP001445076">
    <property type="component" value="Unassembled WGS sequence"/>
</dbReference>
<proteinExistence type="predicted"/>
<accession>A0AAW0XE14</accession>
<dbReference type="AlphaFoldDB" id="A0AAW0XE14"/>
<protein>
    <submittedName>
        <fullName evidence="2">Uncharacterized protein</fullName>
    </submittedName>
</protein>
<reference evidence="2 3" key="1">
    <citation type="journal article" date="2024" name="BMC Genomics">
        <title>Genome assembly of redclaw crayfish (Cherax quadricarinatus) provides insights into its immune adaptation and hypoxia tolerance.</title>
        <authorList>
            <person name="Liu Z."/>
            <person name="Zheng J."/>
            <person name="Li H."/>
            <person name="Fang K."/>
            <person name="Wang S."/>
            <person name="He J."/>
            <person name="Zhou D."/>
            <person name="Weng S."/>
            <person name="Chi M."/>
            <person name="Gu Z."/>
            <person name="He J."/>
            <person name="Li F."/>
            <person name="Wang M."/>
        </authorList>
    </citation>
    <scope>NUCLEOTIDE SEQUENCE [LARGE SCALE GENOMIC DNA]</scope>
    <source>
        <strain evidence="2">ZL_2023a</strain>
    </source>
</reference>
<organism evidence="2 3">
    <name type="scientific">Cherax quadricarinatus</name>
    <name type="common">Australian red claw crayfish</name>
    <dbReference type="NCBI Taxonomy" id="27406"/>
    <lineage>
        <taxon>Eukaryota</taxon>
        <taxon>Metazoa</taxon>
        <taxon>Ecdysozoa</taxon>
        <taxon>Arthropoda</taxon>
        <taxon>Crustacea</taxon>
        <taxon>Multicrustacea</taxon>
        <taxon>Malacostraca</taxon>
        <taxon>Eumalacostraca</taxon>
        <taxon>Eucarida</taxon>
        <taxon>Decapoda</taxon>
        <taxon>Pleocyemata</taxon>
        <taxon>Astacidea</taxon>
        <taxon>Parastacoidea</taxon>
        <taxon>Parastacidae</taxon>
        <taxon>Cherax</taxon>
    </lineage>
</organism>
<keyword evidence="1" id="KW-0812">Transmembrane</keyword>
<feature type="transmembrane region" description="Helical" evidence="1">
    <location>
        <begin position="101"/>
        <end position="121"/>
    </location>
</feature>
<dbReference type="EMBL" id="JARKIK010000028">
    <property type="protein sequence ID" value="KAK8742562.1"/>
    <property type="molecule type" value="Genomic_DNA"/>
</dbReference>
<gene>
    <name evidence="2" type="ORF">OTU49_001956</name>
</gene>
<sequence length="125" mass="13321">MNVKRASAVDNDAPFQRESVREVNSESYVQCCAETHAPSNSSNSGEDEYGVEGVTQAGTEVAGCAGNDGDAGPRFSMSLAVKAETFLNFVVAKLTSRMLKIAYTAVLALVTMIFKFIGLALSKIF</sequence>
<keyword evidence="3" id="KW-1185">Reference proteome</keyword>
<evidence type="ECO:0000313" key="3">
    <source>
        <dbReference type="Proteomes" id="UP001445076"/>
    </source>
</evidence>
<evidence type="ECO:0000313" key="2">
    <source>
        <dbReference type="EMBL" id="KAK8742562.1"/>
    </source>
</evidence>
<evidence type="ECO:0000256" key="1">
    <source>
        <dbReference type="SAM" id="Phobius"/>
    </source>
</evidence>
<keyword evidence="1" id="KW-0472">Membrane</keyword>
<keyword evidence="1" id="KW-1133">Transmembrane helix</keyword>
<name>A0AAW0XE14_CHEQU</name>
<comment type="caution">
    <text evidence="2">The sequence shown here is derived from an EMBL/GenBank/DDBJ whole genome shotgun (WGS) entry which is preliminary data.</text>
</comment>